<name>A0AAE9XR04_9LACT</name>
<dbReference type="Proteomes" id="UP001179483">
    <property type="component" value="Chromosome"/>
</dbReference>
<organism evidence="2 3">
    <name type="scientific">Aerococcus urinaeequi</name>
    <dbReference type="NCBI Taxonomy" id="51665"/>
    <lineage>
        <taxon>Bacteria</taxon>
        <taxon>Bacillati</taxon>
        <taxon>Bacillota</taxon>
        <taxon>Bacilli</taxon>
        <taxon>Lactobacillales</taxon>
        <taxon>Aerococcaceae</taxon>
        <taxon>Aerococcus</taxon>
    </lineage>
</organism>
<evidence type="ECO:0000313" key="3">
    <source>
        <dbReference type="Proteomes" id="UP001179483"/>
    </source>
</evidence>
<evidence type="ECO:0000313" key="2">
    <source>
        <dbReference type="EMBL" id="WCG37074.1"/>
    </source>
</evidence>
<proteinExistence type="predicted"/>
<dbReference type="RefSeq" id="WP_271735348.1">
    <property type="nucleotide sequence ID" value="NZ_CP116590.1"/>
</dbReference>
<feature type="coiled-coil region" evidence="1">
    <location>
        <begin position="50"/>
        <end position="113"/>
    </location>
</feature>
<evidence type="ECO:0000256" key="1">
    <source>
        <dbReference type="SAM" id="Coils"/>
    </source>
</evidence>
<sequence>MNTFEIQLQDIEVKQGEVKFPKYSETLQSAQKLNEALSTVEVTEETIKTNKKLVAEVRKEADKLDDVRKKVKSEINQPYVEFEKLVKEIITTVKQGENLIRQQVRDYEEKERQAKYDELMKIIQLRLNHYPLIQQANIDIDLILEPKLLNKSVSMNKAEEQIVDKLENIDKSIRTLQTMDHADELVYEYSSNLDMNQAITTVNNRHKALEQMETKRPVQTTANTETYAITVFSSGDYIKLTQFMNENNITYK</sequence>
<dbReference type="Pfam" id="PF07083">
    <property type="entry name" value="DUF1351"/>
    <property type="match status" value="1"/>
</dbReference>
<protein>
    <submittedName>
        <fullName evidence="2">DUF1351 domain-containing protein</fullName>
    </submittedName>
</protein>
<accession>A0AAE9XR04</accession>
<dbReference type="AlphaFoldDB" id="A0AAE9XR04"/>
<dbReference type="InterPro" id="IPR009785">
    <property type="entry name" value="Prophage_Lj928_Orf309"/>
</dbReference>
<keyword evidence="1" id="KW-0175">Coiled coil</keyword>
<reference evidence="2" key="1">
    <citation type="submission" date="2023-01" db="EMBL/GenBank/DDBJ databases">
        <title>Oxazolidinone resistance genes in florfenicol resistant enterococci from beef cattle and veal calves at slaughter.</title>
        <authorList>
            <person name="Biggel M."/>
        </authorList>
    </citation>
    <scope>NUCLEOTIDE SEQUENCE</scope>
    <source>
        <strain evidence="2">K79-1</strain>
    </source>
</reference>
<dbReference type="EMBL" id="CP116590">
    <property type="protein sequence ID" value="WCG37074.1"/>
    <property type="molecule type" value="Genomic_DNA"/>
</dbReference>
<gene>
    <name evidence="2" type="ORF">PML80_05985</name>
</gene>